<keyword evidence="1" id="KW-0479">Metal-binding</keyword>
<gene>
    <name evidence="4" type="ORF">C9374_006459</name>
</gene>
<organism evidence="4 5">
    <name type="scientific">Naegleria lovaniensis</name>
    <name type="common">Amoeba</name>
    <dbReference type="NCBI Taxonomy" id="51637"/>
    <lineage>
        <taxon>Eukaryota</taxon>
        <taxon>Discoba</taxon>
        <taxon>Heterolobosea</taxon>
        <taxon>Tetramitia</taxon>
        <taxon>Eutetramitia</taxon>
        <taxon>Vahlkampfiidae</taxon>
        <taxon>Naegleria</taxon>
    </lineage>
</organism>
<reference evidence="4 5" key="1">
    <citation type="journal article" date="2018" name="BMC Genomics">
        <title>The genome of Naegleria lovaniensis, the basis for a comparative approach to unravel pathogenicity factors of the human pathogenic amoeba N. fowleri.</title>
        <authorList>
            <person name="Liechti N."/>
            <person name="Schurch N."/>
            <person name="Bruggmann R."/>
            <person name="Wittwer M."/>
        </authorList>
    </citation>
    <scope>NUCLEOTIDE SEQUENCE [LARGE SCALE GENOMIC DNA]</scope>
    <source>
        <strain evidence="4 5">ATCC 30569</strain>
    </source>
</reference>
<dbReference type="EMBL" id="PYSW02000027">
    <property type="protein sequence ID" value="KAG2381470.1"/>
    <property type="molecule type" value="Genomic_DNA"/>
</dbReference>
<evidence type="ECO:0000259" key="3">
    <source>
        <dbReference type="PROSITE" id="PS50119"/>
    </source>
</evidence>
<name>A0AA88KJE7_NAELO</name>
<evidence type="ECO:0000313" key="4">
    <source>
        <dbReference type="EMBL" id="KAG2381470.1"/>
    </source>
</evidence>
<keyword evidence="5" id="KW-1185">Reference proteome</keyword>
<dbReference type="InterPro" id="IPR000315">
    <property type="entry name" value="Znf_B-box"/>
</dbReference>
<feature type="domain" description="B box-type" evidence="3">
    <location>
        <begin position="206"/>
        <end position="250"/>
    </location>
</feature>
<keyword evidence="1" id="KW-0862">Zinc</keyword>
<dbReference type="AlphaFoldDB" id="A0AA88KJE7"/>
<dbReference type="PROSITE" id="PS50119">
    <property type="entry name" value="ZF_BBOX"/>
    <property type="match status" value="1"/>
</dbReference>
<protein>
    <recommendedName>
        <fullName evidence="3">B box-type domain-containing protein</fullName>
    </recommendedName>
</protein>
<feature type="region of interest" description="Disordered" evidence="2">
    <location>
        <begin position="1"/>
        <end position="47"/>
    </location>
</feature>
<dbReference type="Pfam" id="PF00643">
    <property type="entry name" value="zf-B_box"/>
    <property type="match status" value="1"/>
</dbReference>
<dbReference type="Gene3D" id="3.30.160.60">
    <property type="entry name" value="Classic Zinc Finger"/>
    <property type="match status" value="1"/>
</dbReference>
<evidence type="ECO:0000313" key="5">
    <source>
        <dbReference type="Proteomes" id="UP000816034"/>
    </source>
</evidence>
<dbReference type="CDD" id="cd19756">
    <property type="entry name" value="Bbox2"/>
    <property type="match status" value="1"/>
</dbReference>
<keyword evidence="1" id="KW-0863">Zinc-finger</keyword>
<comment type="caution">
    <text evidence="4">The sequence shown here is derived from an EMBL/GenBank/DDBJ whole genome shotgun (WGS) entry which is preliminary data.</text>
</comment>
<evidence type="ECO:0000256" key="2">
    <source>
        <dbReference type="SAM" id="MobiDB-lite"/>
    </source>
</evidence>
<dbReference type="Proteomes" id="UP000816034">
    <property type="component" value="Unassembled WGS sequence"/>
</dbReference>
<dbReference type="GeneID" id="68098913"/>
<proteinExistence type="predicted"/>
<feature type="compositionally biased region" description="Low complexity" evidence="2">
    <location>
        <begin position="12"/>
        <end position="27"/>
    </location>
</feature>
<evidence type="ECO:0000256" key="1">
    <source>
        <dbReference type="PROSITE-ProRule" id="PRU00024"/>
    </source>
</evidence>
<dbReference type="GO" id="GO:0008270">
    <property type="term" value="F:zinc ion binding"/>
    <property type="evidence" value="ECO:0007669"/>
    <property type="project" value="UniProtKB-KW"/>
</dbReference>
<dbReference type="RefSeq" id="XP_044547150.1">
    <property type="nucleotide sequence ID" value="XM_044696321.1"/>
</dbReference>
<dbReference type="SUPFAM" id="SSF57845">
    <property type="entry name" value="B-box zinc-binding domain"/>
    <property type="match status" value="1"/>
</dbReference>
<sequence>MNQESVGVVLDSSPNRNNSSTLNNNYSRKQCNMSVGGGNAQSNFQERNNESRFGLSLNSKYLAMNKKEDEFHAKISLGSHQTASPKVALPTINQEVGYSPSKKAPSIPSEMEFPIQLPSSSFLNSSPTKHNSVLSSSGPVSPIAKDSRFSGNNHFGSPHTRTNTHAFSHSTFNSAFSPTKRSFQKTTTSSSVSTPTSSYLRAAAEKGTPLCPIHELPVDILCTDCSELICAKCSRTPLHNIHSCKSIDELDRDKECRDVRASIEVLDSRITDLEIKSGSSHDIEAIQQLHAEAVEEIRKSFERAREILHEQEQDLISSLNLIIQSRIQLNTDISTTKQKIIQASAKLYTCSTGKHFHLVQQGSETCQLFFIVTCTFVQLLQKR</sequence>
<accession>A0AA88KJE7</accession>